<sequence length="644" mass="72960">MHKLLQRQLRRHLKDALPAESLSDFLNAVDDAYQQSDQDRALIERSLELTSLELNERNALLRAQINELEDTHIKLEQSISTLSAIFDSTGEAILSFDAHGKLIKCNDMASSLLSIPICEGTDTLHSFLVKIYRLVDNPSTIIHDLQHLKSTPKKHCFGILHLKNNQIYEYHSSPQLQGNNLLGRVWCFRNISDVKKNEALLIHQAHHDQLTNLPNRTLLEDRLKHALNLADGTNKSTAILYIDLDNFKKVNDTSGHQAGDQLLIEVASRTQNCLREQDTLARVGGDEFIILLENIQNNTLATIVSNRIIQALKEPFLLENEQYFISCSIGISLSPRDGTTSELLLKKADMAMYHAKSQGRSNFQHFDPALEQFALQYLSIENKLREALEQSHLEIHFQPQVNLSNLEFSSVEALIRWKDDNGKYISPMTFIPVAEQAGLINEISNWVFHQSCQQIVYWRSLGLSPVTISINLSPRELLDTHLPQRLQHILQEYGISGEHFELEITETMFLEDIKFVKKVLSRIRALNISIAIDDFGTGYSSLRYLQQLPIDTLKIDKSFVLHLMDNPQDAAIANSIISLGKNLGIKVVAEGVENLSTSLYLKEQGCDLAQGFFYHRPTCAEKITSLLLHQHSANNTHIQGMLAE</sequence>
<dbReference type="CDD" id="cd01949">
    <property type="entry name" value="GGDEF"/>
    <property type="match status" value="1"/>
</dbReference>
<dbReference type="SMART" id="SM00052">
    <property type="entry name" value="EAL"/>
    <property type="match status" value="1"/>
</dbReference>
<dbReference type="AlphaFoldDB" id="A0A5P1RDY7"/>
<dbReference type="Pfam" id="PF00563">
    <property type="entry name" value="EAL"/>
    <property type="match status" value="1"/>
</dbReference>
<dbReference type="InterPro" id="IPR035965">
    <property type="entry name" value="PAS-like_dom_sf"/>
</dbReference>
<dbReference type="SMART" id="SM00267">
    <property type="entry name" value="GGDEF"/>
    <property type="match status" value="1"/>
</dbReference>
<keyword evidence="6" id="KW-1185">Reference proteome</keyword>
<dbReference type="InterPro" id="IPR029787">
    <property type="entry name" value="Nucleotide_cyclase"/>
</dbReference>
<dbReference type="SUPFAM" id="SSF55073">
    <property type="entry name" value="Nucleotide cyclase"/>
    <property type="match status" value="1"/>
</dbReference>
<dbReference type="PANTHER" id="PTHR44757:SF2">
    <property type="entry name" value="BIOFILM ARCHITECTURE MAINTENANCE PROTEIN MBAA"/>
    <property type="match status" value="1"/>
</dbReference>
<dbReference type="Gene3D" id="3.20.20.450">
    <property type="entry name" value="EAL domain"/>
    <property type="match status" value="1"/>
</dbReference>
<dbReference type="InterPro" id="IPR052155">
    <property type="entry name" value="Biofilm_reg_signaling"/>
</dbReference>
<dbReference type="InterPro" id="IPR035919">
    <property type="entry name" value="EAL_sf"/>
</dbReference>
<dbReference type="CDD" id="cd01948">
    <property type="entry name" value="EAL"/>
    <property type="match status" value="1"/>
</dbReference>
<organism evidence="5 6">
    <name type="scientific">Neptunomonas concharum</name>
    <dbReference type="NCBI Taxonomy" id="1031538"/>
    <lineage>
        <taxon>Bacteria</taxon>
        <taxon>Pseudomonadati</taxon>
        <taxon>Pseudomonadota</taxon>
        <taxon>Gammaproteobacteria</taxon>
        <taxon>Oceanospirillales</taxon>
        <taxon>Oceanospirillaceae</taxon>
        <taxon>Neptunomonas</taxon>
    </lineage>
</organism>
<dbReference type="InterPro" id="IPR000160">
    <property type="entry name" value="GGDEF_dom"/>
</dbReference>
<dbReference type="RefSeq" id="WP_138986884.1">
    <property type="nucleotide sequence ID" value="NZ_CP043869.1"/>
</dbReference>
<feature type="domain" description="GGDEF" evidence="4">
    <location>
        <begin position="235"/>
        <end position="368"/>
    </location>
</feature>
<feature type="domain" description="EAL" evidence="3">
    <location>
        <begin position="377"/>
        <end position="631"/>
    </location>
</feature>
<dbReference type="NCBIfam" id="TIGR00254">
    <property type="entry name" value="GGDEF"/>
    <property type="match status" value="1"/>
</dbReference>
<dbReference type="FunFam" id="3.30.70.270:FF:000001">
    <property type="entry name" value="Diguanylate cyclase domain protein"/>
    <property type="match status" value="1"/>
</dbReference>
<dbReference type="Proteomes" id="UP000324760">
    <property type="component" value="Chromosome"/>
</dbReference>
<protein>
    <submittedName>
        <fullName evidence="5">EAL domain-containing protein</fullName>
    </submittedName>
</protein>
<dbReference type="Pfam" id="PF00990">
    <property type="entry name" value="GGDEF"/>
    <property type="match status" value="1"/>
</dbReference>
<name>A0A5P1RDY7_9GAMM</name>
<gene>
    <name evidence="5" type="ORF">F0U83_12530</name>
</gene>
<dbReference type="InterPro" id="IPR001633">
    <property type="entry name" value="EAL_dom"/>
</dbReference>
<comment type="cofactor">
    <cofactor evidence="1">
        <name>Mg(2+)</name>
        <dbReference type="ChEBI" id="CHEBI:18420"/>
    </cofactor>
</comment>
<dbReference type="PROSITE" id="PS50887">
    <property type="entry name" value="GGDEF"/>
    <property type="match status" value="1"/>
</dbReference>
<dbReference type="OrthoDB" id="9804951at2"/>
<dbReference type="EMBL" id="CP043869">
    <property type="protein sequence ID" value="QEQ97475.1"/>
    <property type="molecule type" value="Genomic_DNA"/>
</dbReference>
<evidence type="ECO:0000256" key="1">
    <source>
        <dbReference type="ARBA" id="ARBA00001946"/>
    </source>
</evidence>
<reference evidence="5 6" key="1">
    <citation type="journal article" date="2019" name="Biochem. Eng. J.">
        <title>Metabolic engineering of the marine bacteria Neptunomonas concharum for the production of acetoin and meso-2,3-butanediol from acetate.</title>
        <authorList>
            <person name="Li W."/>
            <person name="Pu N."/>
            <person name="Liu C.-X."/>
            <person name="Yuan Q.-P."/>
            <person name="Li Z.-J."/>
        </authorList>
    </citation>
    <scope>NUCLEOTIDE SEQUENCE [LARGE SCALE GENOMIC DNA]</scope>
    <source>
        <strain evidence="5 6">JCM17730</strain>
    </source>
</reference>
<proteinExistence type="predicted"/>
<feature type="coiled-coil region" evidence="2">
    <location>
        <begin position="51"/>
        <end position="78"/>
    </location>
</feature>
<evidence type="ECO:0000313" key="5">
    <source>
        <dbReference type="EMBL" id="QEQ97475.1"/>
    </source>
</evidence>
<dbReference type="PANTHER" id="PTHR44757">
    <property type="entry name" value="DIGUANYLATE CYCLASE DGCP"/>
    <property type="match status" value="1"/>
</dbReference>
<evidence type="ECO:0000259" key="4">
    <source>
        <dbReference type="PROSITE" id="PS50887"/>
    </source>
</evidence>
<evidence type="ECO:0000256" key="2">
    <source>
        <dbReference type="SAM" id="Coils"/>
    </source>
</evidence>
<evidence type="ECO:0000313" key="6">
    <source>
        <dbReference type="Proteomes" id="UP000324760"/>
    </source>
</evidence>
<evidence type="ECO:0000259" key="3">
    <source>
        <dbReference type="PROSITE" id="PS50883"/>
    </source>
</evidence>
<dbReference type="SUPFAM" id="SSF55785">
    <property type="entry name" value="PYP-like sensor domain (PAS domain)"/>
    <property type="match status" value="1"/>
</dbReference>
<dbReference type="KEGG" id="ncu:F0U83_12530"/>
<keyword evidence="2" id="KW-0175">Coiled coil</keyword>
<accession>A0A5P1RDY7</accession>
<dbReference type="PROSITE" id="PS50883">
    <property type="entry name" value="EAL"/>
    <property type="match status" value="1"/>
</dbReference>
<dbReference type="SUPFAM" id="SSF141868">
    <property type="entry name" value="EAL domain-like"/>
    <property type="match status" value="1"/>
</dbReference>
<dbReference type="Gene3D" id="3.30.70.270">
    <property type="match status" value="1"/>
</dbReference>
<dbReference type="Gene3D" id="3.30.450.20">
    <property type="entry name" value="PAS domain"/>
    <property type="match status" value="1"/>
</dbReference>
<dbReference type="GO" id="GO:0003824">
    <property type="term" value="F:catalytic activity"/>
    <property type="evidence" value="ECO:0007669"/>
    <property type="project" value="UniProtKB-ARBA"/>
</dbReference>
<dbReference type="InterPro" id="IPR043128">
    <property type="entry name" value="Rev_trsase/Diguanyl_cyclase"/>
</dbReference>